<keyword evidence="2" id="KW-1185">Reference proteome</keyword>
<comment type="caution">
    <text evidence="1">The sequence shown here is derived from an EMBL/GenBank/DDBJ whole genome shotgun (WGS) entry which is preliminary data.</text>
</comment>
<organism evidence="1 2">
    <name type="scientific">Faecalibacterium gallinarum</name>
    <dbReference type="NCBI Taxonomy" id="2903556"/>
    <lineage>
        <taxon>Bacteria</taxon>
        <taxon>Bacillati</taxon>
        <taxon>Bacillota</taxon>
        <taxon>Clostridia</taxon>
        <taxon>Eubacteriales</taxon>
        <taxon>Oscillospiraceae</taxon>
        <taxon>Faecalibacterium</taxon>
    </lineage>
</organism>
<evidence type="ECO:0000313" key="1">
    <source>
        <dbReference type="EMBL" id="GJN65322.1"/>
    </source>
</evidence>
<dbReference type="RefSeq" id="WP_238317561.1">
    <property type="nucleotide sequence ID" value="NZ_BQKV01000081.1"/>
</dbReference>
<accession>A0AA37J173</accession>
<proteinExistence type="predicted"/>
<dbReference type="Proteomes" id="UP001055185">
    <property type="component" value="Unassembled WGS sequence"/>
</dbReference>
<sequence>MKYRIEYAGKRCCNIACNRNDLIEKLKLLEDEVVVDIRKVYKSGVSDSVMEIYERYLRK</sequence>
<dbReference type="AlphaFoldDB" id="A0AA37J173"/>
<dbReference type="EMBL" id="BQKV01000081">
    <property type="protein sequence ID" value="GJN65322.1"/>
    <property type="molecule type" value="Genomic_DNA"/>
</dbReference>
<reference evidence="1" key="1">
    <citation type="journal article" date="2022" name="Int. J. Syst. Evol. Microbiol.">
        <title>Genome-based, phenotypic and chemotaxonomic classification of Faecalibacterium strains: proposal of three novel species Faecalibacterium duncaniae sp. nov., Faecalibacterium hattorii sp. nov. and Faecalibacterium gallinarum sp. nov. .</title>
        <authorList>
            <person name="Sakamoto M."/>
            <person name="Sakurai N."/>
            <person name="Tanno H."/>
            <person name="Iino T."/>
            <person name="Ohkuma M."/>
            <person name="Endo A."/>
        </authorList>
    </citation>
    <scope>NUCLEOTIDE SEQUENCE</scope>
    <source>
        <strain evidence="1">JCM 17207</strain>
    </source>
</reference>
<name>A0AA37J173_9FIRM</name>
<gene>
    <name evidence="1" type="ORF">JCM17207_19470</name>
</gene>
<protein>
    <submittedName>
        <fullName evidence="1">Uncharacterized protein</fullName>
    </submittedName>
</protein>
<evidence type="ECO:0000313" key="2">
    <source>
        <dbReference type="Proteomes" id="UP001055185"/>
    </source>
</evidence>